<keyword evidence="2" id="KW-0732">Signal</keyword>
<accession>A0A022RKU1</accession>
<proteinExistence type="predicted"/>
<sequence>MVVLALLNLASLPPAAAAVAFPTESSSNPRRQLTEEDSENPRSLAPADRGLALQLRALKNQSSDLVDAVSTRICSMLDEVLGKRKRRRRPGFAAPPTEELLQRRSYSSTIFSRSSSVVTEIKESRSSLGIWYLREKDWLWRRVLERRWWRSEREVWRSITMIRVSPPM</sequence>
<name>A0A022RKU1_ERYGU</name>
<dbReference type="AlphaFoldDB" id="A0A022RKU1"/>
<keyword evidence="4" id="KW-1185">Reference proteome</keyword>
<gene>
    <name evidence="3" type="ORF">MIMGU_mgv1a026079mg</name>
</gene>
<evidence type="ECO:0000256" key="1">
    <source>
        <dbReference type="SAM" id="MobiDB-lite"/>
    </source>
</evidence>
<evidence type="ECO:0000313" key="3">
    <source>
        <dbReference type="EMBL" id="EYU40821.1"/>
    </source>
</evidence>
<organism evidence="3 4">
    <name type="scientific">Erythranthe guttata</name>
    <name type="common">Yellow monkey flower</name>
    <name type="synonym">Mimulus guttatus</name>
    <dbReference type="NCBI Taxonomy" id="4155"/>
    <lineage>
        <taxon>Eukaryota</taxon>
        <taxon>Viridiplantae</taxon>
        <taxon>Streptophyta</taxon>
        <taxon>Embryophyta</taxon>
        <taxon>Tracheophyta</taxon>
        <taxon>Spermatophyta</taxon>
        <taxon>Magnoliopsida</taxon>
        <taxon>eudicotyledons</taxon>
        <taxon>Gunneridae</taxon>
        <taxon>Pentapetalae</taxon>
        <taxon>asterids</taxon>
        <taxon>lamiids</taxon>
        <taxon>Lamiales</taxon>
        <taxon>Phrymaceae</taxon>
        <taxon>Erythranthe</taxon>
    </lineage>
</organism>
<protein>
    <submittedName>
        <fullName evidence="3">Uncharacterized protein</fullName>
    </submittedName>
</protein>
<dbReference type="EMBL" id="KI630377">
    <property type="protein sequence ID" value="EYU40821.1"/>
    <property type="molecule type" value="Genomic_DNA"/>
</dbReference>
<feature type="region of interest" description="Disordered" evidence="1">
    <location>
        <begin position="22"/>
        <end position="44"/>
    </location>
</feature>
<feature type="signal peptide" evidence="2">
    <location>
        <begin position="1"/>
        <end position="18"/>
    </location>
</feature>
<evidence type="ECO:0000256" key="2">
    <source>
        <dbReference type="SAM" id="SignalP"/>
    </source>
</evidence>
<feature type="chain" id="PRO_5001505151" evidence="2">
    <location>
        <begin position="19"/>
        <end position="168"/>
    </location>
</feature>
<reference evidence="3 4" key="1">
    <citation type="journal article" date="2013" name="Proc. Natl. Acad. Sci. U.S.A.">
        <title>Fine-scale variation in meiotic recombination in Mimulus inferred from population shotgun sequencing.</title>
        <authorList>
            <person name="Hellsten U."/>
            <person name="Wright K.M."/>
            <person name="Jenkins J."/>
            <person name="Shu S."/>
            <person name="Yuan Y."/>
            <person name="Wessler S.R."/>
            <person name="Schmutz J."/>
            <person name="Willis J.H."/>
            <person name="Rokhsar D.S."/>
        </authorList>
    </citation>
    <scope>NUCLEOTIDE SEQUENCE [LARGE SCALE GENOMIC DNA]</scope>
    <source>
        <strain evidence="4">cv. DUN x IM62</strain>
    </source>
</reference>
<evidence type="ECO:0000313" key="4">
    <source>
        <dbReference type="Proteomes" id="UP000030748"/>
    </source>
</evidence>
<dbReference type="Proteomes" id="UP000030748">
    <property type="component" value="Unassembled WGS sequence"/>
</dbReference>